<dbReference type="AlphaFoldDB" id="A0AAP0K747"/>
<dbReference type="Proteomes" id="UP001417504">
    <property type="component" value="Unassembled WGS sequence"/>
</dbReference>
<accession>A0AAP0K747</accession>
<keyword evidence="2" id="KW-1185">Reference proteome</keyword>
<comment type="caution">
    <text evidence="1">The sequence shown here is derived from an EMBL/GenBank/DDBJ whole genome shotgun (WGS) entry which is preliminary data.</text>
</comment>
<gene>
    <name evidence="1" type="ORF">Sjap_006503</name>
</gene>
<evidence type="ECO:0000313" key="1">
    <source>
        <dbReference type="EMBL" id="KAK9146600.1"/>
    </source>
</evidence>
<proteinExistence type="predicted"/>
<protein>
    <submittedName>
        <fullName evidence="1">Uncharacterized protein</fullName>
    </submittedName>
</protein>
<sequence>MVDRESSRTGEVEHVAGGVRDTWNSGSICRSGVSSPLSLRFEGRAFSVNFLGSLVQYTFDYRGVMEGVDADAPSPMAPLAKWGMTFRRCSSTTLTDPRPILSEAVTVGAAKMVDVVGEATTVEVVAATTTSSPNSSDANRLRFCSSINKDGYRTDYSR</sequence>
<reference evidence="1 2" key="1">
    <citation type="submission" date="2024-01" db="EMBL/GenBank/DDBJ databases">
        <title>Genome assemblies of Stephania.</title>
        <authorList>
            <person name="Yang L."/>
        </authorList>
    </citation>
    <scope>NUCLEOTIDE SEQUENCE [LARGE SCALE GENOMIC DNA]</scope>
    <source>
        <strain evidence="1">QJT</strain>
        <tissue evidence="1">Leaf</tissue>
    </source>
</reference>
<organism evidence="1 2">
    <name type="scientific">Stephania japonica</name>
    <dbReference type="NCBI Taxonomy" id="461633"/>
    <lineage>
        <taxon>Eukaryota</taxon>
        <taxon>Viridiplantae</taxon>
        <taxon>Streptophyta</taxon>
        <taxon>Embryophyta</taxon>
        <taxon>Tracheophyta</taxon>
        <taxon>Spermatophyta</taxon>
        <taxon>Magnoliopsida</taxon>
        <taxon>Ranunculales</taxon>
        <taxon>Menispermaceae</taxon>
        <taxon>Menispermoideae</taxon>
        <taxon>Cissampelideae</taxon>
        <taxon>Stephania</taxon>
    </lineage>
</organism>
<name>A0AAP0K747_9MAGN</name>
<evidence type="ECO:0000313" key="2">
    <source>
        <dbReference type="Proteomes" id="UP001417504"/>
    </source>
</evidence>
<dbReference type="EMBL" id="JBBNAE010000002">
    <property type="protein sequence ID" value="KAK9146600.1"/>
    <property type="molecule type" value="Genomic_DNA"/>
</dbReference>